<feature type="transmembrane region" description="Helical" evidence="15">
    <location>
        <begin position="119"/>
        <end position="147"/>
    </location>
</feature>
<dbReference type="SUPFAM" id="SSF161070">
    <property type="entry name" value="SNF-like"/>
    <property type="match status" value="1"/>
</dbReference>
<dbReference type="CDD" id="cd11496">
    <property type="entry name" value="SLC6sbd-TauT-like"/>
    <property type="match status" value="1"/>
</dbReference>
<dbReference type="EMBL" id="DS469510">
    <property type="protein sequence ID" value="EDO49218.1"/>
    <property type="molecule type" value="Genomic_DNA"/>
</dbReference>
<comment type="similarity">
    <text evidence="14">Belongs to the sodium:neurotransmitter symporter (SNF) (TC 2.A.22) family.</text>
</comment>
<feature type="transmembrane region" description="Helical" evidence="15">
    <location>
        <begin position="321"/>
        <end position="342"/>
    </location>
</feature>
<dbReference type="GO" id="GO:0008504">
    <property type="term" value="F:monoamine transmembrane transporter activity"/>
    <property type="evidence" value="ECO:0007669"/>
    <property type="project" value="UniProtKB-ARBA"/>
</dbReference>
<evidence type="ECO:0000256" key="9">
    <source>
        <dbReference type="ARBA" id="ARBA00023053"/>
    </source>
</evidence>
<dbReference type="GO" id="GO:0015378">
    <property type="term" value="F:sodium:chloride symporter activity"/>
    <property type="evidence" value="ECO:0007669"/>
    <property type="project" value="UniProtKB-ARBA"/>
</dbReference>
<feature type="binding site" evidence="13">
    <location>
        <position position="60"/>
    </location>
    <ligand>
        <name>Na(+)</name>
        <dbReference type="ChEBI" id="CHEBI:29101"/>
        <label>1</label>
    </ligand>
</feature>
<dbReference type="PANTHER" id="PTHR11616">
    <property type="entry name" value="SODIUM/CHLORIDE DEPENDENT TRANSPORTER"/>
    <property type="match status" value="1"/>
</dbReference>
<evidence type="ECO:0000256" key="3">
    <source>
        <dbReference type="ARBA" id="ARBA00022475"/>
    </source>
</evidence>
<keyword evidence="6" id="KW-0532">Neurotransmitter transport</keyword>
<keyword evidence="17" id="KW-1185">Reference proteome</keyword>
<feature type="transmembrane region" description="Helical" evidence="15">
    <location>
        <begin position="208"/>
        <end position="226"/>
    </location>
</feature>
<evidence type="ECO:0000256" key="15">
    <source>
        <dbReference type="SAM" id="Phobius"/>
    </source>
</evidence>
<evidence type="ECO:0000256" key="5">
    <source>
        <dbReference type="ARBA" id="ARBA00022723"/>
    </source>
</evidence>
<feature type="binding site" evidence="13">
    <location>
        <position position="53"/>
    </location>
    <ligand>
        <name>Na(+)</name>
        <dbReference type="ChEBI" id="CHEBI:29101"/>
        <label>1</label>
    </ligand>
</feature>
<evidence type="ECO:0000313" key="16">
    <source>
        <dbReference type="EMBL" id="EDO49218.1"/>
    </source>
</evidence>
<keyword evidence="3" id="KW-1003">Cell membrane</keyword>
<dbReference type="PhylomeDB" id="A7RHF4"/>
<dbReference type="Proteomes" id="UP000001593">
    <property type="component" value="Unassembled WGS sequence"/>
</dbReference>
<accession>A7RHF4</accession>
<gene>
    <name evidence="16" type="ORF">NEMVEDRAFT_v1g228010</name>
</gene>
<feature type="binding site" evidence="13">
    <location>
        <position position="291"/>
    </location>
    <ligand>
        <name>Na(+)</name>
        <dbReference type="ChEBI" id="CHEBI:29101"/>
        <label>1</label>
    </ligand>
</feature>
<evidence type="ECO:0000256" key="2">
    <source>
        <dbReference type="ARBA" id="ARBA00022448"/>
    </source>
</evidence>
<feature type="transmembrane region" description="Helical" evidence="15">
    <location>
        <begin position="490"/>
        <end position="510"/>
    </location>
</feature>
<dbReference type="NCBIfam" id="NF037979">
    <property type="entry name" value="Na_transp"/>
    <property type="match status" value="1"/>
</dbReference>
<feature type="transmembrane region" description="Helical" evidence="15">
    <location>
        <begin position="418"/>
        <end position="435"/>
    </location>
</feature>
<dbReference type="GO" id="GO:0035725">
    <property type="term" value="P:sodium ion transmembrane transport"/>
    <property type="evidence" value="ECO:0000318"/>
    <property type="project" value="GO_Central"/>
</dbReference>
<name>A7RHF4_NEMVE</name>
<dbReference type="PRINTS" id="PR00176">
    <property type="entry name" value="NANEUSMPORT"/>
</dbReference>
<dbReference type="PROSITE" id="PS00610">
    <property type="entry name" value="NA_NEUROTRAN_SYMP_1"/>
    <property type="match status" value="1"/>
</dbReference>
<protein>
    <recommendedName>
        <fullName evidence="14">Transporter</fullName>
    </recommendedName>
</protein>
<dbReference type="PANTHER" id="PTHR11616:SF320">
    <property type="entry name" value="SODIUM-DEPENDENT NORADRENALINE TRANSPORTER"/>
    <property type="match status" value="1"/>
</dbReference>
<evidence type="ECO:0000256" key="10">
    <source>
        <dbReference type="ARBA" id="ARBA00023136"/>
    </source>
</evidence>
<evidence type="ECO:0000256" key="8">
    <source>
        <dbReference type="ARBA" id="ARBA00022989"/>
    </source>
</evidence>
<dbReference type="GO" id="GO:0046872">
    <property type="term" value="F:metal ion binding"/>
    <property type="evidence" value="ECO:0007669"/>
    <property type="project" value="UniProtKB-KW"/>
</dbReference>
<evidence type="ECO:0000256" key="1">
    <source>
        <dbReference type="ARBA" id="ARBA00004651"/>
    </source>
</evidence>
<dbReference type="InterPro" id="IPR000175">
    <property type="entry name" value="Na/ntran_symport"/>
</dbReference>
<dbReference type="GO" id="GO:0006865">
    <property type="term" value="P:amino acid transport"/>
    <property type="evidence" value="ECO:0000318"/>
    <property type="project" value="GO_Central"/>
</dbReference>
<keyword evidence="11" id="KW-1015">Disulfide bond</keyword>
<feature type="transmembrane region" description="Helical" evidence="15">
    <location>
        <begin position="235"/>
        <end position="258"/>
    </location>
</feature>
<keyword evidence="9 13" id="KW-0915">Sodium</keyword>
<sequence length="591" mass="66412">MAEPDEKTKIAVNGDADGEGLTSDENCKIDVEIIGEEREKWGRKVEFFLACVGYAVGLGNVWRFPYLCFKNGGGAFLIPYLCMLLICGMPLFFMELSLGQFVSLGPVTSWAAICPISKGVGFAMLVVSFLCCVYYNVIIAWCLYYLFESFAKDVPWKTCDNWWNTATNCTSNLTDTALKEYSSPSKEFYENYVLRITPDIDTFGVMRWQLVVCLILAWVLVYFCLWKGIKSSGKVVYFTATFPYLVLVILLIRGLTLPGAMKGLSFYLKPNFSKLGDAIVWVDAATQIFYSLGIGFGSLIAMGSYNKFHNNCFRDAMTVSVINCSTSVFAGLVIFSVLGFMAEVLGKEVSEVATSGPGLAFVVYPEGIAQMPISPFWSICFFFMLLTLGLDTQFAMFEAVTTGLGDEYVRLLRNRKELFTAFLCFCCFLLGLPIVSQSGAFIMNLYVWQAGGVSLVFLAFFEVIVVAWGYGADRFALDIETMTGNKVWPWWPIAWKYITPAVITGIFIFSLVQWQGVSYDDYQYPPWAEFVGWVMALSSMLWIPGVAIYKMSRAKGTFMERWRSLTRPDQEQMSIIELREGIPKRPDVVSL</sequence>
<comment type="subcellular location">
    <subcellularLocation>
        <location evidence="1">Cell membrane</location>
        <topology evidence="1">Multi-pass membrane protein</topology>
    </subcellularLocation>
</comment>
<keyword evidence="2 14" id="KW-0813">Transport</keyword>
<dbReference type="HOGENOM" id="CLU_006855_9_5_1"/>
<feature type="transmembrane region" description="Helical" evidence="15">
    <location>
        <begin position="447"/>
        <end position="470"/>
    </location>
</feature>
<feature type="transmembrane region" description="Helical" evidence="15">
    <location>
        <begin position="278"/>
        <end position="300"/>
    </location>
</feature>
<keyword evidence="4 14" id="KW-0812">Transmembrane</keyword>
<dbReference type="PROSITE" id="PS50267">
    <property type="entry name" value="NA_NEUROTRAN_SYMP_3"/>
    <property type="match status" value="1"/>
</dbReference>
<evidence type="ECO:0000256" key="11">
    <source>
        <dbReference type="ARBA" id="ARBA00023157"/>
    </source>
</evidence>
<feature type="transmembrane region" description="Helical" evidence="15">
    <location>
        <begin position="77"/>
        <end position="98"/>
    </location>
</feature>
<dbReference type="AlphaFoldDB" id="A7RHF4"/>
<feature type="binding site" evidence="13">
    <location>
        <position position="323"/>
    </location>
    <ligand>
        <name>Na(+)</name>
        <dbReference type="ChEBI" id="CHEBI:29101"/>
        <label>1</label>
    </ligand>
</feature>
<dbReference type="GO" id="GO:0005886">
    <property type="term" value="C:plasma membrane"/>
    <property type="evidence" value="ECO:0000318"/>
    <property type="project" value="GO_Central"/>
</dbReference>
<reference evidence="16 17" key="1">
    <citation type="journal article" date="2007" name="Science">
        <title>Sea anemone genome reveals ancestral eumetazoan gene repertoire and genomic organization.</title>
        <authorList>
            <person name="Putnam N.H."/>
            <person name="Srivastava M."/>
            <person name="Hellsten U."/>
            <person name="Dirks B."/>
            <person name="Chapman J."/>
            <person name="Salamov A."/>
            <person name="Terry A."/>
            <person name="Shapiro H."/>
            <person name="Lindquist E."/>
            <person name="Kapitonov V.V."/>
            <person name="Jurka J."/>
            <person name="Genikhovich G."/>
            <person name="Grigoriev I.V."/>
            <person name="Lucas S.M."/>
            <person name="Steele R.E."/>
            <person name="Finnerty J.R."/>
            <person name="Technau U."/>
            <person name="Martindale M.Q."/>
            <person name="Rokhsar D.S."/>
        </authorList>
    </citation>
    <scope>NUCLEOTIDE SEQUENCE [LARGE SCALE GENOMIC DNA]</scope>
    <source>
        <strain evidence="17">CH2 X CH6</strain>
    </source>
</reference>
<dbReference type="InterPro" id="IPR037272">
    <property type="entry name" value="SNS_sf"/>
</dbReference>
<evidence type="ECO:0000256" key="6">
    <source>
        <dbReference type="ARBA" id="ARBA00022775"/>
    </source>
</evidence>
<evidence type="ECO:0000256" key="14">
    <source>
        <dbReference type="RuleBase" id="RU003732"/>
    </source>
</evidence>
<keyword evidence="7 14" id="KW-0769">Symport</keyword>
<dbReference type="OMA" id="QYPPWAE"/>
<evidence type="ECO:0000256" key="4">
    <source>
        <dbReference type="ARBA" id="ARBA00022692"/>
    </source>
</evidence>
<keyword evidence="12" id="KW-0325">Glycoprotein</keyword>
<feature type="binding site" evidence="13">
    <location>
        <position position="55"/>
    </location>
    <ligand>
        <name>Na(+)</name>
        <dbReference type="ChEBI" id="CHEBI:29101"/>
        <label>1</label>
    </ligand>
</feature>
<dbReference type="Pfam" id="PF00209">
    <property type="entry name" value="SNF"/>
    <property type="match status" value="1"/>
</dbReference>
<dbReference type="GO" id="GO:0006836">
    <property type="term" value="P:neurotransmitter transport"/>
    <property type="evidence" value="ECO:0007669"/>
    <property type="project" value="UniProtKB-KW"/>
</dbReference>
<feature type="binding site" evidence="13">
    <location>
        <position position="391"/>
    </location>
    <ligand>
        <name>Na(+)</name>
        <dbReference type="ChEBI" id="CHEBI:29101"/>
        <label>1</label>
    </ligand>
</feature>
<keyword evidence="8 15" id="KW-1133">Transmembrane helix</keyword>
<feature type="transmembrane region" description="Helical" evidence="15">
    <location>
        <begin position="47"/>
        <end position="65"/>
    </location>
</feature>
<organism evidence="16 17">
    <name type="scientific">Nematostella vectensis</name>
    <name type="common">Starlet sea anemone</name>
    <dbReference type="NCBI Taxonomy" id="45351"/>
    <lineage>
        <taxon>Eukaryota</taxon>
        <taxon>Metazoa</taxon>
        <taxon>Cnidaria</taxon>
        <taxon>Anthozoa</taxon>
        <taxon>Hexacorallia</taxon>
        <taxon>Actiniaria</taxon>
        <taxon>Edwardsiidae</taxon>
        <taxon>Nematostella</taxon>
    </lineage>
</organism>
<evidence type="ECO:0000256" key="7">
    <source>
        <dbReference type="ARBA" id="ARBA00022847"/>
    </source>
</evidence>
<feature type="binding site" evidence="13">
    <location>
        <position position="388"/>
    </location>
    <ligand>
        <name>Na(+)</name>
        <dbReference type="ChEBI" id="CHEBI:29101"/>
        <label>1</label>
    </ligand>
</feature>
<dbReference type="eggNOG" id="KOG3660">
    <property type="taxonomic scope" value="Eukaryota"/>
</dbReference>
<dbReference type="InParanoid" id="A7RHF4"/>
<keyword evidence="10 15" id="KW-0472">Membrane</keyword>
<evidence type="ECO:0000256" key="12">
    <source>
        <dbReference type="ARBA" id="ARBA00023180"/>
    </source>
</evidence>
<dbReference type="GO" id="GO:0090493">
    <property type="term" value="P:catecholamine uptake"/>
    <property type="evidence" value="ECO:0007669"/>
    <property type="project" value="UniProtKB-ARBA"/>
</dbReference>
<evidence type="ECO:0000313" key="17">
    <source>
        <dbReference type="Proteomes" id="UP000001593"/>
    </source>
</evidence>
<proteinExistence type="inferred from homology"/>
<evidence type="ECO:0000256" key="13">
    <source>
        <dbReference type="PIRSR" id="PIRSR600175-1"/>
    </source>
</evidence>
<keyword evidence="5 13" id="KW-0479">Metal-binding</keyword>
<feature type="binding site" evidence="13">
    <location>
        <position position="56"/>
    </location>
    <ligand>
        <name>Na(+)</name>
        <dbReference type="ChEBI" id="CHEBI:29101"/>
        <label>1</label>
    </ligand>
</feature>
<feature type="transmembrane region" description="Helical" evidence="15">
    <location>
        <begin position="530"/>
        <end position="549"/>
    </location>
</feature>
<dbReference type="FunCoup" id="A7RHF4">
    <property type="interactions" value="12"/>
</dbReference>
<feature type="transmembrane region" description="Helical" evidence="15">
    <location>
        <begin position="376"/>
        <end position="397"/>
    </location>
</feature>